<dbReference type="AlphaFoldDB" id="B7BAP2"/>
<dbReference type="STRING" id="537006.PRABACTJOHN_02099"/>
<evidence type="ECO:0000313" key="4">
    <source>
        <dbReference type="Proteomes" id="UP000005510"/>
    </source>
</evidence>
<sequence>VLLDNIRNIMFRPELYNRFHVSKFMVSAPAKIQVGTPMEQIMRIFDDTKAWNLPVVDEEGRYIGFMSKSKIFNSYREVLVENFSGD</sequence>
<name>B7BAP2_9BACT</name>
<dbReference type="HOGENOM" id="CLU_2503195_0_0_10"/>
<evidence type="ECO:0000259" key="2">
    <source>
        <dbReference type="PROSITE" id="PS51371"/>
    </source>
</evidence>
<gene>
    <name evidence="3" type="ORF">PRABACTJOHN_02099</name>
</gene>
<dbReference type="Proteomes" id="UP000005510">
    <property type="component" value="Unassembled WGS sequence"/>
</dbReference>
<dbReference type="RefSeq" id="WP_008149248.1">
    <property type="nucleotide sequence ID" value="NZ_DS996451.1"/>
</dbReference>
<feature type="non-terminal residue" evidence="3">
    <location>
        <position position="1"/>
    </location>
</feature>
<reference evidence="3 4" key="1">
    <citation type="submission" date="2008-10" db="EMBL/GenBank/DDBJ databases">
        <title>Draft genome sequence of Parabacteroides johnsonii (DSM 18315).</title>
        <authorList>
            <person name="Sudarsanam P."/>
            <person name="Ley R."/>
            <person name="Guruge J."/>
            <person name="Turnbaugh P.J."/>
            <person name="Mahowald M."/>
            <person name="Liep D."/>
            <person name="Gordon J."/>
        </authorList>
    </citation>
    <scope>NUCLEOTIDE SEQUENCE [LARGE SCALE GENOMIC DNA]</scope>
    <source>
        <strain evidence="3 4">DSM 18315</strain>
    </source>
</reference>
<keyword evidence="1" id="KW-0129">CBS domain</keyword>
<reference evidence="3 4" key="2">
    <citation type="submission" date="2008-10" db="EMBL/GenBank/DDBJ databases">
        <authorList>
            <person name="Fulton L."/>
            <person name="Clifton S."/>
            <person name="Fulton B."/>
            <person name="Xu J."/>
            <person name="Minx P."/>
            <person name="Pepin K.H."/>
            <person name="Johnson M."/>
            <person name="Bhonagiri V."/>
            <person name="Nash W.E."/>
            <person name="Mardis E.R."/>
            <person name="Wilson R.K."/>
        </authorList>
    </citation>
    <scope>NUCLEOTIDE SEQUENCE [LARGE SCALE GENOMIC DNA]</scope>
    <source>
        <strain evidence="3 4">DSM 18315</strain>
    </source>
</reference>
<accession>B7BAP2</accession>
<evidence type="ECO:0000313" key="3">
    <source>
        <dbReference type="EMBL" id="EEC96499.1"/>
    </source>
</evidence>
<dbReference type="EMBL" id="ABYH01000235">
    <property type="protein sequence ID" value="EEC96499.1"/>
    <property type="molecule type" value="Genomic_DNA"/>
</dbReference>
<dbReference type="PROSITE" id="PS51371">
    <property type="entry name" value="CBS"/>
    <property type="match status" value="1"/>
</dbReference>
<feature type="domain" description="CBS" evidence="2">
    <location>
        <begin position="25"/>
        <end position="81"/>
    </location>
</feature>
<dbReference type="Gene3D" id="3.10.580.10">
    <property type="entry name" value="CBS-domain"/>
    <property type="match status" value="1"/>
</dbReference>
<dbReference type="SUPFAM" id="SSF54631">
    <property type="entry name" value="CBS-domain pair"/>
    <property type="match status" value="1"/>
</dbReference>
<protein>
    <recommendedName>
        <fullName evidence="2">CBS domain-containing protein</fullName>
    </recommendedName>
</protein>
<comment type="caution">
    <text evidence="3">The sequence shown here is derived from an EMBL/GenBank/DDBJ whole genome shotgun (WGS) entry which is preliminary data.</text>
</comment>
<dbReference type="InterPro" id="IPR046342">
    <property type="entry name" value="CBS_dom_sf"/>
</dbReference>
<dbReference type="InterPro" id="IPR000644">
    <property type="entry name" value="CBS_dom"/>
</dbReference>
<evidence type="ECO:0000256" key="1">
    <source>
        <dbReference type="PROSITE-ProRule" id="PRU00703"/>
    </source>
</evidence>
<dbReference type="Pfam" id="PF00571">
    <property type="entry name" value="CBS"/>
    <property type="match status" value="1"/>
</dbReference>
<organism evidence="3 4">
    <name type="scientific">Parabacteroides johnsonii DSM 18315</name>
    <dbReference type="NCBI Taxonomy" id="537006"/>
    <lineage>
        <taxon>Bacteria</taxon>
        <taxon>Pseudomonadati</taxon>
        <taxon>Bacteroidota</taxon>
        <taxon>Bacteroidia</taxon>
        <taxon>Bacteroidales</taxon>
        <taxon>Tannerellaceae</taxon>
        <taxon>Parabacteroides</taxon>
    </lineage>
</organism>
<proteinExistence type="predicted"/>